<keyword evidence="1" id="KW-0472">Membrane</keyword>
<feature type="transmembrane region" description="Helical" evidence="1">
    <location>
        <begin position="107"/>
        <end position="125"/>
    </location>
</feature>
<protein>
    <submittedName>
        <fullName evidence="2">Uncharacterized protein</fullName>
    </submittedName>
</protein>
<dbReference type="EMBL" id="BMEQ01000026">
    <property type="protein sequence ID" value="GGG67279.1"/>
    <property type="molecule type" value="Genomic_DNA"/>
</dbReference>
<feature type="transmembrane region" description="Helical" evidence="1">
    <location>
        <begin position="77"/>
        <end position="95"/>
    </location>
</feature>
<keyword evidence="3" id="KW-1185">Reference proteome</keyword>
<keyword evidence="1" id="KW-0812">Transmembrane</keyword>
<feature type="transmembrane region" description="Helical" evidence="1">
    <location>
        <begin position="37"/>
        <end position="57"/>
    </location>
</feature>
<evidence type="ECO:0000256" key="1">
    <source>
        <dbReference type="SAM" id="Phobius"/>
    </source>
</evidence>
<comment type="caution">
    <text evidence="2">The sequence shown here is derived from an EMBL/GenBank/DDBJ whole genome shotgun (WGS) entry which is preliminary data.</text>
</comment>
<feature type="transmembrane region" description="Helical" evidence="1">
    <location>
        <begin position="184"/>
        <end position="208"/>
    </location>
</feature>
<name>A0A917H4F4_9MICC</name>
<feature type="transmembrane region" description="Helical" evidence="1">
    <location>
        <begin position="6"/>
        <end position="25"/>
    </location>
</feature>
<keyword evidence="1" id="KW-1133">Transmembrane helix</keyword>
<evidence type="ECO:0000313" key="3">
    <source>
        <dbReference type="Proteomes" id="UP000638848"/>
    </source>
</evidence>
<accession>A0A917H4F4</accession>
<feature type="transmembrane region" description="Helical" evidence="1">
    <location>
        <begin position="228"/>
        <end position="248"/>
    </location>
</feature>
<organism evidence="2 3">
    <name type="scientific">Kocuria dechangensis</name>
    <dbReference type="NCBI Taxonomy" id="1176249"/>
    <lineage>
        <taxon>Bacteria</taxon>
        <taxon>Bacillati</taxon>
        <taxon>Actinomycetota</taxon>
        <taxon>Actinomycetes</taxon>
        <taxon>Micrococcales</taxon>
        <taxon>Micrococcaceae</taxon>
        <taxon>Kocuria</taxon>
    </lineage>
</organism>
<evidence type="ECO:0000313" key="2">
    <source>
        <dbReference type="EMBL" id="GGG67279.1"/>
    </source>
</evidence>
<reference evidence="2" key="1">
    <citation type="journal article" date="2014" name="Int. J. Syst. Evol. Microbiol.">
        <title>Complete genome sequence of Corynebacterium casei LMG S-19264T (=DSM 44701T), isolated from a smear-ripened cheese.</title>
        <authorList>
            <consortium name="US DOE Joint Genome Institute (JGI-PGF)"/>
            <person name="Walter F."/>
            <person name="Albersmeier A."/>
            <person name="Kalinowski J."/>
            <person name="Ruckert C."/>
        </authorList>
    </citation>
    <scope>NUCLEOTIDE SEQUENCE</scope>
    <source>
        <strain evidence="2">CGMCC 1.12187</strain>
    </source>
</reference>
<dbReference type="Proteomes" id="UP000638848">
    <property type="component" value="Unassembled WGS sequence"/>
</dbReference>
<reference evidence="2" key="2">
    <citation type="submission" date="2020-09" db="EMBL/GenBank/DDBJ databases">
        <authorList>
            <person name="Sun Q."/>
            <person name="Zhou Y."/>
        </authorList>
    </citation>
    <scope>NUCLEOTIDE SEQUENCE</scope>
    <source>
        <strain evidence="2">CGMCC 1.12187</strain>
    </source>
</reference>
<dbReference type="RefSeq" id="WP_188539455.1">
    <property type="nucleotide sequence ID" value="NZ_BMEQ01000026.1"/>
</dbReference>
<dbReference type="AlphaFoldDB" id="A0A917H4F4"/>
<gene>
    <name evidence="2" type="ORF">GCM10011374_34390</name>
</gene>
<feature type="transmembrane region" description="Helical" evidence="1">
    <location>
        <begin position="145"/>
        <end position="163"/>
    </location>
</feature>
<proteinExistence type="predicted"/>
<sequence>MSLGAFLSLFKAAACIFAAVAAGARLPQVVRRRRLDLVWVGTVLAALAFSANAVMVAEHTVDALLGGTNVFHLVRNLLALSAVWCLRAALVQSLQRKAWSRSRTLREATVGAALLLALTVAFFAIDRGPTSVAFIPDHLHQGATVVYTVLIMAMGGWNAANVAQVALRELTLRQDGRNRLLRPALLGLVAGGFLLMLGSALEAAYAILGHLGALDAVAVVLRSFFGPVFLPGAALVCLAVAWLGLCALGQRLQVGLRMDILRIAPVWEQVRADRWSPGGYPPGWRSALSSDPQKVLYSSVIAIEDALRADKVSLSHKRRRTLAVAERRFELTP</sequence>